<accession>A0A552X4K6</accession>
<evidence type="ECO:0000256" key="1">
    <source>
        <dbReference type="ARBA" id="ARBA00008987"/>
    </source>
</evidence>
<dbReference type="InterPro" id="IPR036249">
    <property type="entry name" value="Thioredoxin-like_sf"/>
</dbReference>
<comment type="caution">
    <text evidence="9">The sequence shown here is derived from an EMBL/GenBank/DDBJ whole genome shotgun (WGS) entry which is preliminary data.</text>
</comment>
<name>A0A552X4K6_9GAMM</name>
<evidence type="ECO:0000256" key="7">
    <source>
        <dbReference type="NCBIfam" id="TIGR01068"/>
    </source>
</evidence>
<feature type="domain" description="Thioredoxin" evidence="8">
    <location>
        <begin position="18"/>
        <end position="142"/>
    </location>
</feature>
<evidence type="ECO:0000256" key="4">
    <source>
        <dbReference type="ARBA" id="ARBA00022982"/>
    </source>
</evidence>
<dbReference type="OrthoDB" id="9790390at2"/>
<dbReference type="GO" id="GO:0015035">
    <property type="term" value="F:protein-disulfide reductase activity"/>
    <property type="evidence" value="ECO:0007669"/>
    <property type="project" value="UniProtKB-UniRule"/>
</dbReference>
<dbReference type="Pfam" id="PF00085">
    <property type="entry name" value="Thioredoxin"/>
    <property type="match status" value="1"/>
</dbReference>
<dbReference type="PANTHER" id="PTHR45663:SF40">
    <property type="entry name" value="THIOREDOXIN 2"/>
    <property type="match status" value="1"/>
</dbReference>
<dbReference type="Gene3D" id="3.40.30.10">
    <property type="entry name" value="Glutaredoxin"/>
    <property type="match status" value="1"/>
</dbReference>
<dbReference type="CDD" id="cd02947">
    <property type="entry name" value="TRX_family"/>
    <property type="match status" value="1"/>
</dbReference>
<keyword evidence="10" id="KW-1185">Reference proteome</keyword>
<dbReference type="PROSITE" id="PS51352">
    <property type="entry name" value="THIOREDOXIN_2"/>
    <property type="match status" value="1"/>
</dbReference>
<proteinExistence type="inferred from homology"/>
<keyword evidence="4" id="KW-0249">Electron transport</keyword>
<comment type="similarity">
    <text evidence="1">Belongs to the thioredoxin family.</text>
</comment>
<evidence type="ECO:0000256" key="3">
    <source>
        <dbReference type="ARBA" id="ARBA00022723"/>
    </source>
</evidence>
<keyword evidence="2" id="KW-0813">Transport</keyword>
<sequence>MSMIITCPHCDTKNRVPSERIDQHPHCGRCDQPLITGVPMDLNLNNYQRHMSADFPVVVDFWAPWCGPCKQFSPIFEKVAAPFAEKARFAKINTQTETTLGQRYNVRSIPTTIVFYRDQEVARTSGSMPPQKLHQWLDEVLAQIEHA</sequence>
<dbReference type="InterPro" id="IPR049299">
    <property type="entry name" value="Thio2_N"/>
</dbReference>
<dbReference type="GO" id="GO:0005829">
    <property type="term" value="C:cytosol"/>
    <property type="evidence" value="ECO:0007669"/>
    <property type="project" value="TreeGrafter"/>
</dbReference>
<protein>
    <recommendedName>
        <fullName evidence="7">Thioredoxin</fullName>
    </recommendedName>
</protein>
<keyword evidence="6" id="KW-0676">Redox-active center</keyword>
<dbReference type="InterPro" id="IPR013766">
    <property type="entry name" value="Thioredoxin_domain"/>
</dbReference>
<dbReference type="AlphaFoldDB" id="A0A552X4K6"/>
<keyword evidence="5" id="KW-1015">Disulfide bond</keyword>
<reference evidence="9 10" key="1">
    <citation type="submission" date="2019-07" db="EMBL/GenBank/DDBJ databases">
        <authorList>
            <person name="Yang M."/>
            <person name="Zhao D."/>
            <person name="Xiang H."/>
        </authorList>
    </citation>
    <scope>NUCLEOTIDE SEQUENCE [LARGE SCALE GENOMIC DNA]</scope>
    <source>
        <strain evidence="9 10">IM1326</strain>
    </source>
</reference>
<dbReference type="InterPro" id="IPR017937">
    <property type="entry name" value="Thioredoxin_CS"/>
</dbReference>
<dbReference type="SUPFAM" id="SSF52833">
    <property type="entry name" value="Thioredoxin-like"/>
    <property type="match status" value="1"/>
</dbReference>
<dbReference type="GO" id="GO:0046872">
    <property type="term" value="F:metal ion binding"/>
    <property type="evidence" value="ECO:0007669"/>
    <property type="project" value="UniProtKB-KW"/>
</dbReference>
<dbReference type="Pfam" id="PF21352">
    <property type="entry name" value="Zn_ribbon_Thio2"/>
    <property type="match status" value="1"/>
</dbReference>
<dbReference type="Proteomes" id="UP000320359">
    <property type="component" value="Unassembled WGS sequence"/>
</dbReference>
<dbReference type="Gene3D" id="2.30.30.380">
    <property type="entry name" value="Zn-finger domain of Sec23/24"/>
    <property type="match status" value="1"/>
</dbReference>
<dbReference type="RefSeq" id="WP_143234376.1">
    <property type="nucleotide sequence ID" value="NZ_VJWL01000001.1"/>
</dbReference>
<evidence type="ECO:0000313" key="9">
    <source>
        <dbReference type="EMBL" id="TRW49935.1"/>
    </source>
</evidence>
<keyword evidence="3" id="KW-0479">Metal-binding</keyword>
<evidence type="ECO:0000256" key="5">
    <source>
        <dbReference type="ARBA" id="ARBA00023157"/>
    </source>
</evidence>
<evidence type="ECO:0000259" key="8">
    <source>
        <dbReference type="PROSITE" id="PS51352"/>
    </source>
</evidence>
<dbReference type="PANTHER" id="PTHR45663">
    <property type="entry name" value="GEO12009P1"/>
    <property type="match status" value="1"/>
</dbReference>
<dbReference type="PROSITE" id="PS00194">
    <property type="entry name" value="THIOREDOXIN_1"/>
    <property type="match status" value="1"/>
</dbReference>
<gene>
    <name evidence="9" type="primary">trxC</name>
    <name evidence="9" type="ORF">FM042_03540</name>
</gene>
<dbReference type="EMBL" id="VJWL01000001">
    <property type="protein sequence ID" value="TRW49935.1"/>
    <property type="molecule type" value="Genomic_DNA"/>
</dbReference>
<organism evidence="9 10">
    <name type="scientific">Aliidiomarina halalkaliphila</name>
    <dbReference type="NCBI Taxonomy" id="2593535"/>
    <lineage>
        <taxon>Bacteria</taxon>
        <taxon>Pseudomonadati</taxon>
        <taxon>Pseudomonadota</taxon>
        <taxon>Gammaproteobacteria</taxon>
        <taxon>Alteromonadales</taxon>
        <taxon>Idiomarinaceae</taxon>
        <taxon>Aliidiomarina</taxon>
    </lineage>
</organism>
<evidence type="ECO:0000256" key="6">
    <source>
        <dbReference type="ARBA" id="ARBA00023284"/>
    </source>
</evidence>
<evidence type="ECO:0000256" key="2">
    <source>
        <dbReference type="ARBA" id="ARBA00022448"/>
    </source>
</evidence>
<dbReference type="NCBIfam" id="TIGR01068">
    <property type="entry name" value="thioredoxin"/>
    <property type="match status" value="1"/>
</dbReference>
<dbReference type="InterPro" id="IPR005746">
    <property type="entry name" value="Thioredoxin"/>
</dbReference>
<dbReference type="NCBIfam" id="NF008229">
    <property type="entry name" value="PRK10996.1"/>
    <property type="match status" value="1"/>
</dbReference>
<evidence type="ECO:0000313" key="10">
    <source>
        <dbReference type="Proteomes" id="UP000320359"/>
    </source>
</evidence>
<dbReference type="PRINTS" id="PR00421">
    <property type="entry name" value="THIOREDOXIN"/>
</dbReference>